<dbReference type="InterPro" id="IPR037272">
    <property type="entry name" value="SNS_sf"/>
</dbReference>
<evidence type="ECO:0000256" key="6">
    <source>
        <dbReference type="ARBA" id="ARBA00022970"/>
    </source>
</evidence>
<feature type="transmembrane region" description="Helical" evidence="16">
    <location>
        <begin position="289"/>
        <end position="310"/>
    </location>
</feature>
<feature type="transmembrane region" description="Helical" evidence="16">
    <location>
        <begin position="635"/>
        <end position="662"/>
    </location>
</feature>
<dbReference type="InterPro" id="IPR006121">
    <property type="entry name" value="HMA_dom"/>
</dbReference>
<dbReference type="PANTHER" id="PTHR11616:SF321">
    <property type="entry name" value="SODIUM-DEPENDENT NUTRIENT AMINO ACID TRANSPORTER 1-RELATED"/>
    <property type="match status" value="1"/>
</dbReference>
<feature type="transmembrane region" description="Helical" evidence="16">
    <location>
        <begin position="504"/>
        <end position="528"/>
    </location>
</feature>
<evidence type="ECO:0000256" key="1">
    <source>
        <dbReference type="ARBA" id="ARBA00004141"/>
    </source>
</evidence>
<dbReference type="GO" id="GO:0005283">
    <property type="term" value="F:amino acid:sodium symporter activity"/>
    <property type="evidence" value="ECO:0007669"/>
    <property type="project" value="TreeGrafter"/>
</dbReference>
<feature type="transmembrane region" description="Helical" evidence="16">
    <location>
        <begin position="708"/>
        <end position="733"/>
    </location>
</feature>
<organism evidence="17">
    <name type="scientific">Timema shepardi</name>
    <name type="common">Walking stick</name>
    <dbReference type="NCBI Taxonomy" id="629360"/>
    <lineage>
        <taxon>Eukaryota</taxon>
        <taxon>Metazoa</taxon>
        <taxon>Ecdysozoa</taxon>
        <taxon>Arthropoda</taxon>
        <taxon>Hexapoda</taxon>
        <taxon>Insecta</taxon>
        <taxon>Pterygota</taxon>
        <taxon>Neoptera</taxon>
        <taxon>Polyneoptera</taxon>
        <taxon>Phasmatodea</taxon>
        <taxon>Timematodea</taxon>
        <taxon>Timematoidea</taxon>
        <taxon>Timematidae</taxon>
        <taxon>Timema</taxon>
    </lineage>
</organism>
<proteinExistence type="inferred from homology"/>
<evidence type="ECO:0000256" key="13">
    <source>
        <dbReference type="ARBA" id="ARBA00037785"/>
    </source>
</evidence>
<feature type="transmembrane region" description="Helical" evidence="16">
    <location>
        <begin position="753"/>
        <end position="772"/>
    </location>
</feature>
<dbReference type="PRINTS" id="PR00176">
    <property type="entry name" value="NANEUSMPORT"/>
</dbReference>
<name>A0A7R9FZ27_TIMSH</name>
<dbReference type="PROSITE" id="PS50267">
    <property type="entry name" value="NA_NEUROTRAN_SYMP_3"/>
    <property type="match status" value="1"/>
</dbReference>
<dbReference type="PANTHER" id="PTHR11616">
    <property type="entry name" value="SODIUM/CHLORIDE DEPENDENT TRANSPORTER"/>
    <property type="match status" value="1"/>
</dbReference>
<dbReference type="EMBL" id="OC001843">
    <property type="protein sequence ID" value="CAD7260783.1"/>
    <property type="molecule type" value="Genomic_DNA"/>
</dbReference>
<dbReference type="GO" id="GO:0089718">
    <property type="term" value="P:amino acid import across plasma membrane"/>
    <property type="evidence" value="ECO:0007669"/>
    <property type="project" value="TreeGrafter"/>
</dbReference>
<comment type="similarity">
    <text evidence="2">Belongs to the sodium:neurotransmitter symporter (SNF) (TC 2.A.22) family.</text>
</comment>
<dbReference type="AlphaFoldDB" id="A0A7R9FZ27"/>
<dbReference type="SUPFAM" id="SSF161070">
    <property type="entry name" value="SNF-like"/>
    <property type="match status" value="1"/>
</dbReference>
<feature type="transmembrane region" description="Helical" evidence="16">
    <location>
        <begin position="540"/>
        <end position="558"/>
    </location>
</feature>
<dbReference type="InterPro" id="IPR000175">
    <property type="entry name" value="Na/ntran_symport"/>
</dbReference>
<dbReference type="Pfam" id="PF00209">
    <property type="entry name" value="SNF"/>
    <property type="match status" value="1"/>
</dbReference>
<keyword evidence="4 16" id="KW-0812">Transmembrane</keyword>
<evidence type="ECO:0000313" key="17">
    <source>
        <dbReference type="EMBL" id="CAD7260783.1"/>
    </source>
</evidence>
<keyword evidence="12" id="KW-0739">Sodium transport</keyword>
<evidence type="ECO:0000256" key="12">
    <source>
        <dbReference type="ARBA" id="ARBA00023201"/>
    </source>
</evidence>
<keyword evidence="11" id="KW-0325">Glycoprotein</keyword>
<keyword evidence="10 16" id="KW-0472">Membrane</keyword>
<keyword evidence="8 15" id="KW-0915">Sodium</keyword>
<reference evidence="17" key="1">
    <citation type="submission" date="2020-11" db="EMBL/GenBank/DDBJ databases">
        <authorList>
            <person name="Tran Van P."/>
        </authorList>
    </citation>
    <scope>NUCLEOTIDE SEQUENCE</scope>
</reference>
<feature type="transmembrane region" description="Helical" evidence="16">
    <location>
        <begin position="316"/>
        <end position="337"/>
    </location>
</feature>
<sequence>MIRPKVGTPVVLLHTCYHMARYKASTPKQHNFLRFQSPVCYKDAIENNDCGHGLSYSCRSGEESEETKKMVKQTRVCWTKFIPTRFRFADDGVTPSLRLNTTPTIKSRSAGTRLLIHRPFLLQSPVLVYRESSSLAGFYRQQIHVVHEFKVEMTCGGCSAAVERVLGKLKALTIHSQLSPREAERECRSCAGGEVGDPYLEMRSESGTRYVPPVKDGCLSRSVGCKDIYARCAMEHQDQPGAVEPRYSGACSPRCADEDQEISTGYYSDNESKRSLAVIGRSTWNERAVFFFTSLGFTTGLHGVCLFPILCELHGGLAFVLCTALMYLVLGTPMVLLETGLGQLGRLSPAALYPKISPLLAGLGVSMCWSAMVVSVSEACLLSWSVVYFYKSAGCSLPWSHQRNNSDLPSTEQYFTGEILNLSSESGMFGGVQQPLVLGLTVTWGIVMFSLAASIRNTGKLCYITTPFTFLVAAILLICGTVQWTDDVTAAVMPRWGRLADPSVWVAAGCYVFHSLNLGLGGLTTIASHNKTTTNLLRDVGLVSVLHFSWGVAMWLIYECLKGGYNPAGTPPGEPWVLFVVLARGFANLRHGVIFAMLAYTMVFMAGLSTLLGTILTIVSSLLDVFPRLRTNRSLVTAAVCSFLFIAGLPLTSQSGLHYYLLLTHYSVSWPLLLHALCTSLVVIYCYGHQRFIADLASPPQARLQDFVICHMTVLFTSVVPVLLMVLLTSSLYHLGTSTNASSYPEGARLCANLLAALPILCLPFGALYKFFQFTRRQNYLQSLARLVKPEEKWAAQVLKASSSEQQEKTTMTMPIFITENRDFYHQAFGNGNNNLSYYTNRNFHMTLQHHSLNF</sequence>
<dbReference type="CDD" id="cd00371">
    <property type="entry name" value="HMA"/>
    <property type="match status" value="1"/>
</dbReference>
<evidence type="ECO:0000256" key="11">
    <source>
        <dbReference type="ARBA" id="ARBA00023180"/>
    </source>
</evidence>
<evidence type="ECO:0000256" key="9">
    <source>
        <dbReference type="ARBA" id="ARBA00023065"/>
    </source>
</evidence>
<protein>
    <recommendedName>
        <fullName evidence="14">Sodium-dependent nutrient amino acid transporter 1</fullName>
    </recommendedName>
</protein>
<keyword evidence="5" id="KW-0769">Symport</keyword>
<feature type="binding site" evidence="15">
    <location>
        <position position="515"/>
    </location>
    <ligand>
        <name>Na(+)</name>
        <dbReference type="ChEBI" id="CHEBI:29101"/>
        <label>1</label>
    </ligand>
</feature>
<evidence type="ECO:0000256" key="16">
    <source>
        <dbReference type="SAM" id="Phobius"/>
    </source>
</evidence>
<dbReference type="GO" id="GO:0015179">
    <property type="term" value="F:L-amino acid transmembrane transporter activity"/>
    <property type="evidence" value="ECO:0007669"/>
    <property type="project" value="TreeGrafter"/>
</dbReference>
<feature type="binding site" evidence="15">
    <location>
        <position position="296"/>
    </location>
    <ligand>
        <name>Na(+)</name>
        <dbReference type="ChEBI" id="CHEBI:29101"/>
        <label>1</label>
    </ligand>
</feature>
<evidence type="ECO:0000256" key="8">
    <source>
        <dbReference type="ARBA" id="ARBA00023053"/>
    </source>
</evidence>
<feature type="transmembrane region" description="Helical" evidence="16">
    <location>
        <begin position="461"/>
        <end position="484"/>
    </location>
</feature>
<evidence type="ECO:0000256" key="4">
    <source>
        <dbReference type="ARBA" id="ARBA00022692"/>
    </source>
</evidence>
<keyword evidence="9" id="KW-0406">Ion transport</keyword>
<accession>A0A7R9FZ27</accession>
<evidence type="ECO:0000256" key="10">
    <source>
        <dbReference type="ARBA" id="ARBA00023136"/>
    </source>
</evidence>
<dbReference type="GO" id="GO:0046872">
    <property type="term" value="F:metal ion binding"/>
    <property type="evidence" value="ECO:0007669"/>
    <property type="project" value="UniProtKB-KW"/>
</dbReference>
<feature type="transmembrane region" description="Helical" evidence="16">
    <location>
        <begin position="594"/>
        <end position="623"/>
    </location>
</feature>
<keyword evidence="7 16" id="KW-1133">Transmembrane helix</keyword>
<evidence type="ECO:0000256" key="2">
    <source>
        <dbReference type="ARBA" id="ARBA00006459"/>
    </source>
</evidence>
<comment type="function">
    <text evidence="13">Unusual broad substrate spectrum amino acid:sodium cotransporter that promotes absorption of the D isomers of essential amino acids. Neutral amino acids are the preferred substrates, especially methionine and phenylalanine.</text>
</comment>
<feature type="transmembrane region" description="Helical" evidence="16">
    <location>
        <begin position="668"/>
        <end position="687"/>
    </location>
</feature>
<evidence type="ECO:0000256" key="3">
    <source>
        <dbReference type="ARBA" id="ARBA00022448"/>
    </source>
</evidence>
<keyword evidence="15" id="KW-0479">Metal-binding</keyword>
<evidence type="ECO:0000256" key="14">
    <source>
        <dbReference type="ARBA" id="ARBA00040215"/>
    </source>
</evidence>
<evidence type="ECO:0000256" key="7">
    <source>
        <dbReference type="ARBA" id="ARBA00022989"/>
    </source>
</evidence>
<keyword evidence="6" id="KW-0029">Amino-acid transport</keyword>
<feature type="transmembrane region" description="Helical" evidence="16">
    <location>
        <begin position="436"/>
        <end position="454"/>
    </location>
</feature>
<evidence type="ECO:0000256" key="15">
    <source>
        <dbReference type="PIRSR" id="PIRSR600175-1"/>
    </source>
</evidence>
<gene>
    <name evidence="17" type="ORF">TSIB3V08_LOCUS4943</name>
</gene>
<dbReference type="Gene3D" id="3.30.70.100">
    <property type="match status" value="1"/>
</dbReference>
<keyword evidence="3" id="KW-0813">Transport</keyword>
<comment type="subcellular location">
    <subcellularLocation>
        <location evidence="1">Membrane</location>
        <topology evidence="1">Multi-pass membrane protein</topology>
    </subcellularLocation>
</comment>
<evidence type="ECO:0000256" key="5">
    <source>
        <dbReference type="ARBA" id="ARBA00022847"/>
    </source>
</evidence>
<dbReference type="GO" id="GO:0005886">
    <property type="term" value="C:plasma membrane"/>
    <property type="evidence" value="ECO:0007669"/>
    <property type="project" value="TreeGrafter"/>
</dbReference>